<dbReference type="AlphaFoldDB" id="K1YHC6"/>
<keyword evidence="3 5" id="KW-1133">Transmembrane helix</keyword>
<protein>
    <recommendedName>
        <fullName evidence="7">ZIP family metal transporter</fullName>
    </recommendedName>
</protein>
<evidence type="ECO:0000256" key="2">
    <source>
        <dbReference type="ARBA" id="ARBA00022692"/>
    </source>
</evidence>
<reference evidence="6" key="1">
    <citation type="journal article" date="2012" name="Science">
        <title>Fermentation, hydrogen, and sulfur metabolism in multiple uncultivated bacterial phyla.</title>
        <authorList>
            <person name="Wrighton K.C."/>
            <person name="Thomas B.C."/>
            <person name="Sharon I."/>
            <person name="Miller C.S."/>
            <person name="Castelle C.J."/>
            <person name="VerBerkmoes N.C."/>
            <person name="Wilkins M.J."/>
            <person name="Hettich R.L."/>
            <person name="Lipton M.S."/>
            <person name="Williams K.H."/>
            <person name="Long P.E."/>
            <person name="Banfield J.F."/>
        </authorList>
    </citation>
    <scope>NUCLEOTIDE SEQUENCE [LARGE SCALE GENOMIC DNA]</scope>
</reference>
<sequence>MAFWYALMSVLIVSILSLVGIVTLWLRLSLLKKIVLWLVSFSAGALLGDVFFHLLPGMVKSWWWPVSASLWILGWISFGLITEKVIRRNHCHMPVTEHHTHPVAIMNLVWDSVHNFIDGLIIGASYLVSIPVGIATTLAVVFHEIPQEIWDFGVLIHWWFSRRKALLLNFLTALSAVVGVIIAFLLYRYTDSMITALIPFAAGTFIYIACSDLIPELHKENSLSHNIPQILFFLLGIWIMSLLLFIG</sequence>
<feature type="transmembrane region" description="Helical" evidence="5">
    <location>
        <begin position="193"/>
        <end position="214"/>
    </location>
</feature>
<dbReference type="GO" id="GO:0005385">
    <property type="term" value="F:zinc ion transmembrane transporter activity"/>
    <property type="evidence" value="ECO:0007669"/>
    <property type="project" value="TreeGrafter"/>
</dbReference>
<comment type="caution">
    <text evidence="6">The sequence shown here is derived from an EMBL/GenBank/DDBJ whole genome shotgun (WGS) entry which is preliminary data.</text>
</comment>
<name>K1YHC6_9BACT</name>
<dbReference type="Pfam" id="PF02535">
    <property type="entry name" value="Zip"/>
    <property type="match status" value="1"/>
</dbReference>
<keyword evidence="4 5" id="KW-0472">Membrane</keyword>
<proteinExistence type="predicted"/>
<dbReference type="GO" id="GO:0006882">
    <property type="term" value="P:intracellular zinc ion homeostasis"/>
    <property type="evidence" value="ECO:0007669"/>
    <property type="project" value="TreeGrafter"/>
</dbReference>
<feature type="transmembrane region" description="Helical" evidence="5">
    <location>
        <begin position="166"/>
        <end position="187"/>
    </location>
</feature>
<evidence type="ECO:0000256" key="4">
    <source>
        <dbReference type="ARBA" id="ARBA00023136"/>
    </source>
</evidence>
<keyword evidence="2 5" id="KW-0812">Transmembrane</keyword>
<gene>
    <name evidence="6" type="ORF">ACD_80C00161G0002</name>
</gene>
<evidence type="ECO:0000256" key="5">
    <source>
        <dbReference type="SAM" id="Phobius"/>
    </source>
</evidence>
<dbReference type="InterPro" id="IPR003689">
    <property type="entry name" value="ZIP"/>
</dbReference>
<feature type="transmembrane region" description="Helical" evidence="5">
    <location>
        <begin position="62"/>
        <end position="81"/>
    </location>
</feature>
<dbReference type="PANTHER" id="PTHR16950">
    <property type="entry name" value="ZINC TRANSPORTER SLC39A7 HISTIDINE-RICH MEMBRANE PROTEIN KE4"/>
    <property type="match status" value="1"/>
</dbReference>
<organism evidence="6">
    <name type="scientific">uncultured bacterium</name>
    <name type="common">gcode 4</name>
    <dbReference type="NCBI Taxonomy" id="1234023"/>
    <lineage>
        <taxon>Bacteria</taxon>
        <taxon>environmental samples</taxon>
    </lineage>
</organism>
<evidence type="ECO:0008006" key="7">
    <source>
        <dbReference type="Google" id="ProtNLM"/>
    </source>
</evidence>
<dbReference type="GO" id="GO:0016020">
    <property type="term" value="C:membrane"/>
    <property type="evidence" value="ECO:0007669"/>
    <property type="project" value="UniProtKB-SubCell"/>
</dbReference>
<evidence type="ECO:0000256" key="1">
    <source>
        <dbReference type="ARBA" id="ARBA00004141"/>
    </source>
</evidence>
<evidence type="ECO:0000256" key="3">
    <source>
        <dbReference type="ARBA" id="ARBA00022989"/>
    </source>
</evidence>
<feature type="transmembrane region" description="Helical" evidence="5">
    <location>
        <begin position="6"/>
        <end position="28"/>
    </location>
</feature>
<feature type="transmembrane region" description="Helical" evidence="5">
    <location>
        <begin position="35"/>
        <end position="56"/>
    </location>
</feature>
<accession>K1YHC6</accession>
<evidence type="ECO:0000313" key="6">
    <source>
        <dbReference type="EMBL" id="EKD24769.1"/>
    </source>
</evidence>
<feature type="transmembrane region" description="Helical" evidence="5">
    <location>
        <begin position="226"/>
        <end position="246"/>
    </location>
</feature>
<dbReference type="PANTHER" id="PTHR16950:SF16">
    <property type="entry name" value="ZINC TRANSPORTER ZIP13"/>
    <property type="match status" value="1"/>
</dbReference>
<comment type="subcellular location">
    <subcellularLocation>
        <location evidence="1">Membrane</location>
        <topology evidence="1">Multi-pass membrane protein</topology>
    </subcellularLocation>
</comment>
<dbReference type="EMBL" id="AMFJ01036168">
    <property type="protein sequence ID" value="EKD24769.1"/>
    <property type="molecule type" value="Genomic_DNA"/>
</dbReference>